<evidence type="ECO:0000313" key="2">
    <source>
        <dbReference type="EMBL" id="AGX86964.1"/>
    </source>
</evidence>
<dbReference type="HOGENOM" id="CLU_2367667_0_0_4"/>
<dbReference type="EMBL" id="CP004885">
    <property type="protein sequence ID" value="AGX86964.1"/>
    <property type="molecule type" value="Genomic_DNA"/>
</dbReference>
<sequence>MRNGVRVASERANLAAHSCSETSDSQPRKVKANASRTRSLTTGLALITKGGERKRIGRLPCNDHDTFGNPEKRTGERRKNRPTRMDRFTPLYTPL</sequence>
<dbReference type="STRING" id="946483.Cenrod_0860"/>
<organism evidence="2 3">
    <name type="scientific">Candidatus Symbiobacter mobilis CR</name>
    <dbReference type="NCBI Taxonomy" id="946483"/>
    <lineage>
        <taxon>Bacteria</taxon>
        <taxon>Pseudomonadati</taxon>
        <taxon>Pseudomonadota</taxon>
        <taxon>Betaproteobacteria</taxon>
        <taxon>Burkholderiales</taxon>
        <taxon>Comamonadaceae</taxon>
    </lineage>
</organism>
<feature type="region of interest" description="Disordered" evidence="1">
    <location>
        <begin position="55"/>
        <end position="95"/>
    </location>
</feature>
<keyword evidence="3" id="KW-1185">Reference proteome</keyword>
<proteinExistence type="predicted"/>
<dbReference type="AlphaFoldDB" id="U5N9V7"/>
<accession>U5N9V7</accession>
<protein>
    <submittedName>
        <fullName evidence="2">Uncharacterized protein</fullName>
    </submittedName>
</protein>
<dbReference type="KEGG" id="cbx:Cenrod_0860"/>
<reference evidence="2 3" key="1">
    <citation type="journal article" date="2013" name="Genome Biol.">
        <title>Genomic analysis reveals key aspects of prokaryotic symbiosis in the phototrophic consortium "Chlorochromatium aggregatum".</title>
        <authorList>
            <person name="Liu Z."/>
            <person name="Muller J."/>
            <person name="Li T."/>
            <person name="Alvey R.M."/>
            <person name="Vogl K."/>
            <person name="Frigaard N.U."/>
            <person name="Rockwell N.C."/>
            <person name="Boyd E.S."/>
            <person name="Tomsho L.P."/>
            <person name="Schuster S.C."/>
            <person name="Henke P."/>
            <person name="Rohde M."/>
            <person name="Overmann J."/>
            <person name="Bryant D.A."/>
        </authorList>
    </citation>
    <scope>NUCLEOTIDE SEQUENCE [LARGE SCALE GENOMIC DNA]</scope>
    <source>
        <strain evidence="2">CR</strain>
    </source>
</reference>
<feature type="compositionally biased region" description="Basic and acidic residues" evidence="1">
    <location>
        <begin position="61"/>
        <end position="74"/>
    </location>
</feature>
<gene>
    <name evidence="2" type="ORF">Cenrod_0860</name>
</gene>
<feature type="region of interest" description="Disordered" evidence="1">
    <location>
        <begin position="1"/>
        <end position="37"/>
    </location>
</feature>
<dbReference type="Proteomes" id="UP000017184">
    <property type="component" value="Chromosome"/>
</dbReference>
<evidence type="ECO:0000256" key="1">
    <source>
        <dbReference type="SAM" id="MobiDB-lite"/>
    </source>
</evidence>
<evidence type="ECO:0000313" key="3">
    <source>
        <dbReference type="Proteomes" id="UP000017184"/>
    </source>
</evidence>
<name>U5N9V7_9BURK</name>